<accession>A0ABQ0QBX0</accession>
<name>A0ABQ0QBX0_9PROT</name>
<proteinExistence type="predicted"/>
<sequence>MHVHCEYRHMCSMKRFDPFLMALICAIILASVLPCRGQMQHLLQQVVTVLITLMFFFQGAKLQRHAIIESVRDWRLQGTVLLCTFALFPVLGIGLHLLFKSIFPDALFGEDLWSGILFLCCLPSTVQSSIALTSIARGNVPAAICAATVSNIAGIALTPLLTGLVLGHVGAGHSPLESVLDVAKELLLPFLLGQILQTWVGPIVRRHKFLISFTDRGSIVVVVYTAFSSAVVEGIWHRVSLAHLLEVALLDSFLLALVLFLSHATGKGMKQSVESSITLQFCGSKKSLASGVPMASVIFPAGSVGIIVLPLMIYHQIQLFTCTLLARHYARRPAIEENASSHS</sequence>
<dbReference type="Gene3D" id="1.20.1530.20">
    <property type="match status" value="1"/>
</dbReference>
<dbReference type="EMBL" id="BAQW01000006">
    <property type="protein sequence ID" value="GBR12412.1"/>
    <property type="molecule type" value="Genomic_DNA"/>
</dbReference>
<keyword evidence="1" id="KW-0812">Transmembrane</keyword>
<feature type="transmembrane region" description="Helical" evidence="1">
    <location>
        <begin position="242"/>
        <end position="261"/>
    </location>
</feature>
<dbReference type="InterPro" id="IPR016833">
    <property type="entry name" value="Put_Na-Bile_cotransptr"/>
</dbReference>
<feature type="transmembrane region" description="Helical" evidence="1">
    <location>
        <begin position="111"/>
        <end position="132"/>
    </location>
</feature>
<feature type="transmembrane region" description="Helical" evidence="1">
    <location>
        <begin position="39"/>
        <end position="57"/>
    </location>
</feature>
<gene>
    <name evidence="2" type="ORF">AA0228_1709</name>
</gene>
<feature type="transmembrane region" description="Helical" evidence="1">
    <location>
        <begin position="16"/>
        <end position="33"/>
    </location>
</feature>
<keyword evidence="3" id="KW-1185">Reference proteome</keyword>
<dbReference type="Pfam" id="PF13593">
    <property type="entry name" value="SBF_like"/>
    <property type="match status" value="1"/>
</dbReference>
<evidence type="ECO:0000313" key="2">
    <source>
        <dbReference type="EMBL" id="GBR12412.1"/>
    </source>
</evidence>
<protein>
    <submittedName>
        <fullName evidence="2">Bile acid/Na+ symporter</fullName>
    </submittedName>
</protein>
<evidence type="ECO:0000313" key="3">
    <source>
        <dbReference type="Proteomes" id="UP001061070"/>
    </source>
</evidence>
<organism evidence="2 3">
    <name type="scientific">Gluconobacter frateurii NRIC 0228</name>
    <dbReference type="NCBI Taxonomy" id="1307946"/>
    <lineage>
        <taxon>Bacteria</taxon>
        <taxon>Pseudomonadati</taxon>
        <taxon>Pseudomonadota</taxon>
        <taxon>Alphaproteobacteria</taxon>
        <taxon>Acetobacterales</taxon>
        <taxon>Acetobacteraceae</taxon>
        <taxon>Gluconobacter</taxon>
    </lineage>
</organism>
<keyword evidence="1" id="KW-1133">Transmembrane helix</keyword>
<keyword evidence="1" id="KW-0472">Membrane</keyword>
<dbReference type="PANTHER" id="PTHR18640:SF5">
    <property type="entry name" value="SODIUM_BILE ACID COTRANSPORTER 7"/>
    <property type="match status" value="1"/>
</dbReference>
<dbReference type="Proteomes" id="UP001061070">
    <property type="component" value="Unassembled WGS sequence"/>
</dbReference>
<dbReference type="PIRSF" id="PIRSF026166">
    <property type="entry name" value="UCP026166"/>
    <property type="match status" value="1"/>
</dbReference>
<dbReference type="InterPro" id="IPR038770">
    <property type="entry name" value="Na+/solute_symporter_sf"/>
</dbReference>
<feature type="transmembrane region" description="Helical" evidence="1">
    <location>
        <begin position="78"/>
        <end position="99"/>
    </location>
</feature>
<comment type="caution">
    <text evidence="2">The sequence shown here is derived from an EMBL/GenBank/DDBJ whole genome shotgun (WGS) entry which is preliminary data.</text>
</comment>
<reference evidence="2" key="1">
    <citation type="submission" date="2013-04" db="EMBL/GenBank/DDBJ databases">
        <title>The genome sequencing project of 58 acetic acid bacteria.</title>
        <authorList>
            <person name="Okamoto-Kainuma A."/>
            <person name="Ishikawa M."/>
            <person name="Umino S."/>
            <person name="Koizumi Y."/>
            <person name="Shiwa Y."/>
            <person name="Yoshikawa H."/>
            <person name="Matsutani M."/>
            <person name="Matsushita K."/>
        </authorList>
    </citation>
    <scope>NUCLEOTIDE SEQUENCE</scope>
    <source>
        <strain evidence="2">NRIC 0228</strain>
    </source>
</reference>
<evidence type="ECO:0000256" key="1">
    <source>
        <dbReference type="SAM" id="Phobius"/>
    </source>
</evidence>
<dbReference type="PANTHER" id="PTHR18640">
    <property type="entry name" value="SOLUTE CARRIER FAMILY 10 MEMBER 7"/>
    <property type="match status" value="1"/>
</dbReference>
<feature type="transmembrane region" description="Helical" evidence="1">
    <location>
        <begin position="186"/>
        <end position="205"/>
    </location>
</feature>
<feature type="transmembrane region" description="Helical" evidence="1">
    <location>
        <begin position="294"/>
        <end position="314"/>
    </location>
</feature>
<feature type="transmembrane region" description="Helical" evidence="1">
    <location>
        <begin position="144"/>
        <end position="166"/>
    </location>
</feature>
<feature type="transmembrane region" description="Helical" evidence="1">
    <location>
        <begin position="217"/>
        <end position="236"/>
    </location>
</feature>